<dbReference type="EMBL" id="JRKL02000070">
    <property type="protein sequence ID" value="KAF3975572.1"/>
    <property type="molecule type" value="Genomic_DNA"/>
</dbReference>
<feature type="chain" id="PRO_5035391527" evidence="2">
    <location>
        <begin position="27"/>
        <end position="82"/>
    </location>
</feature>
<feature type="compositionally biased region" description="Basic and acidic residues" evidence="1">
    <location>
        <begin position="66"/>
        <end position="75"/>
    </location>
</feature>
<evidence type="ECO:0000256" key="2">
    <source>
        <dbReference type="SAM" id="SignalP"/>
    </source>
</evidence>
<name>A0A8J4S0N6_9ROSI</name>
<dbReference type="AlphaFoldDB" id="A0A8J4S0N6"/>
<feature type="region of interest" description="Disordered" evidence="1">
    <location>
        <begin position="57"/>
        <end position="82"/>
    </location>
</feature>
<dbReference type="EMBL" id="JRKL02000050">
    <property type="protein sequence ID" value="KAF3975913.1"/>
    <property type="molecule type" value="Genomic_DNA"/>
</dbReference>
<dbReference type="Proteomes" id="UP000737018">
    <property type="component" value="Unassembled WGS sequence"/>
</dbReference>
<organism evidence="3 5">
    <name type="scientific">Castanea mollissima</name>
    <name type="common">Chinese chestnut</name>
    <dbReference type="NCBI Taxonomy" id="60419"/>
    <lineage>
        <taxon>Eukaryota</taxon>
        <taxon>Viridiplantae</taxon>
        <taxon>Streptophyta</taxon>
        <taxon>Embryophyta</taxon>
        <taxon>Tracheophyta</taxon>
        <taxon>Spermatophyta</taxon>
        <taxon>Magnoliopsida</taxon>
        <taxon>eudicotyledons</taxon>
        <taxon>Gunneridae</taxon>
        <taxon>Pentapetalae</taxon>
        <taxon>rosids</taxon>
        <taxon>fabids</taxon>
        <taxon>Fagales</taxon>
        <taxon>Fagaceae</taxon>
        <taxon>Castanea</taxon>
    </lineage>
</organism>
<keyword evidence="2" id="KW-0732">Signal</keyword>
<evidence type="ECO:0000313" key="5">
    <source>
        <dbReference type="Proteomes" id="UP000737018"/>
    </source>
</evidence>
<feature type="signal peptide" evidence="2">
    <location>
        <begin position="1"/>
        <end position="26"/>
    </location>
</feature>
<sequence length="82" mass="8993">MNTPKIKAFLLLLLVLLIPLSGTVEGFKDGMTPNHSLHKDGIRVNLRKLPELDALLNDYEGAGPNTRHDPKKKPGNEGGRNP</sequence>
<evidence type="ECO:0000256" key="1">
    <source>
        <dbReference type="SAM" id="MobiDB-lite"/>
    </source>
</evidence>
<gene>
    <name evidence="4" type="ORF">CMV_000892</name>
    <name evidence="3" type="ORF">CMV_001170</name>
</gene>
<dbReference type="PANTHER" id="PTHR34467:SF7">
    <property type="entry name" value="TRANSMEMBRANE PROTEIN"/>
    <property type="match status" value="1"/>
</dbReference>
<reference evidence="3" key="1">
    <citation type="submission" date="2020-03" db="EMBL/GenBank/DDBJ databases">
        <title>Castanea mollissima Vanexum genome sequencing.</title>
        <authorList>
            <person name="Staton M."/>
        </authorList>
    </citation>
    <scope>NUCLEOTIDE SEQUENCE</scope>
    <source>
        <tissue evidence="3">Leaf</tissue>
    </source>
</reference>
<dbReference type="OrthoDB" id="1681778at2759"/>
<protein>
    <submittedName>
        <fullName evidence="3">Uncharacterized protein</fullName>
    </submittedName>
</protein>
<comment type="caution">
    <text evidence="3">The sequence shown here is derived from an EMBL/GenBank/DDBJ whole genome shotgun (WGS) entry which is preliminary data.</text>
</comment>
<proteinExistence type="predicted"/>
<evidence type="ECO:0000313" key="3">
    <source>
        <dbReference type="EMBL" id="KAF3975572.1"/>
    </source>
</evidence>
<evidence type="ECO:0000313" key="4">
    <source>
        <dbReference type="EMBL" id="KAF3975913.1"/>
    </source>
</evidence>
<accession>A0A8J4S0N6</accession>
<keyword evidence="5" id="KW-1185">Reference proteome</keyword>
<dbReference type="PANTHER" id="PTHR34467">
    <property type="entry name" value="TRANSMEMBRANE PROTEIN"/>
    <property type="match status" value="1"/>
</dbReference>